<keyword evidence="4 5" id="KW-0472">Membrane</keyword>
<reference evidence="7 10" key="2">
    <citation type="submission" date="2017-12" db="EMBL/GenBank/DDBJ databases">
        <title>Pharmacopeia of the Arctic Ocean.</title>
        <authorList>
            <person name="Collins E."/>
            <person name="Ducluzeau A.-L."/>
        </authorList>
    </citation>
    <scope>NUCLEOTIDE SEQUENCE [LARGE SCALE GENOMIC DNA]</scope>
    <source>
        <strain evidence="7 10">DSM 23325</strain>
    </source>
</reference>
<dbReference type="RefSeq" id="WP_091193481.1">
    <property type="nucleotide sequence ID" value="NZ_FOKC01000001.1"/>
</dbReference>
<accession>A0A1I0VPZ0</accession>
<dbReference type="Proteomes" id="UP000199113">
    <property type="component" value="Unassembled WGS sequence"/>
</dbReference>
<evidence type="ECO:0000256" key="3">
    <source>
        <dbReference type="ARBA" id="ARBA00022989"/>
    </source>
</evidence>
<organism evidence="8 9">
    <name type="scientific">Nocardioides alpinus</name>
    <dbReference type="NCBI Taxonomy" id="748909"/>
    <lineage>
        <taxon>Bacteria</taxon>
        <taxon>Bacillati</taxon>
        <taxon>Actinomycetota</taxon>
        <taxon>Actinomycetes</taxon>
        <taxon>Propionibacteriales</taxon>
        <taxon>Nocardioidaceae</taxon>
        <taxon>Nocardioides</taxon>
    </lineage>
</organism>
<protein>
    <submittedName>
        <fullName evidence="7">DUF202 domain-containing protein</fullName>
    </submittedName>
    <submittedName>
        <fullName evidence="8">Putative membrane protein</fullName>
    </submittedName>
</protein>
<evidence type="ECO:0000256" key="1">
    <source>
        <dbReference type="ARBA" id="ARBA00004127"/>
    </source>
</evidence>
<dbReference type="GO" id="GO:0012505">
    <property type="term" value="C:endomembrane system"/>
    <property type="evidence" value="ECO:0007669"/>
    <property type="project" value="UniProtKB-SubCell"/>
</dbReference>
<keyword evidence="2 5" id="KW-0812">Transmembrane</keyword>
<feature type="transmembrane region" description="Helical" evidence="5">
    <location>
        <begin position="23"/>
        <end position="44"/>
    </location>
</feature>
<evidence type="ECO:0000256" key="2">
    <source>
        <dbReference type="ARBA" id="ARBA00022692"/>
    </source>
</evidence>
<evidence type="ECO:0000259" key="6">
    <source>
        <dbReference type="Pfam" id="PF02656"/>
    </source>
</evidence>
<evidence type="ECO:0000313" key="9">
    <source>
        <dbReference type="Proteomes" id="UP000199113"/>
    </source>
</evidence>
<sequence>MSTTGPGSDPTDPRYSLANERTFLAYERTAVGLLVAAVGALHLLQDSWAEYALGIGLLVAAAVTSVVGWQRFQQADAAIRDGRPLPRGIGVPVVVVSVLVLSVLAGLSVLV</sequence>
<evidence type="ECO:0000256" key="4">
    <source>
        <dbReference type="ARBA" id="ARBA00023136"/>
    </source>
</evidence>
<evidence type="ECO:0000313" key="7">
    <source>
        <dbReference type="EMBL" id="PKH37384.1"/>
    </source>
</evidence>
<name>A0A1I0VPZ0_9ACTN</name>
<dbReference type="Pfam" id="PF02656">
    <property type="entry name" value="DUF202"/>
    <property type="match status" value="1"/>
</dbReference>
<dbReference type="EMBL" id="PJBV01000035">
    <property type="protein sequence ID" value="PKH37384.1"/>
    <property type="molecule type" value="Genomic_DNA"/>
</dbReference>
<comment type="subcellular location">
    <subcellularLocation>
        <location evidence="1">Endomembrane system</location>
        <topology evidence="1">Multi-pass membrane protein</topology>
    </subcellularLocation>
</comment>
<feature type="transmembrane region" description="Helical" evidence="5">
    <location>
        <begin position="51"/>
        <end position="69"/>
    </location>
</feature>
<evidence type="ECO:0000313" key="8">
    <source>
        <dbReference type="EMBL" id="SFA78097.1"/>
    </source>
</evidence>
<feature type="transmembrane region" description="Helical" evidence="5">
    <location>
        <begin position="89"/>
        <end position="110"/>
    </location>
</feature>
<gene>
    <name evidence="7" type="ORF">CXG46_18165</name>
    <name evidence="8" type="ORF">SAMN05192575_101352</name>
</gene>
<evidence type="ECO:0000256" key="5">
    <source>
        <dbReference type="SAM" id="Phobius"/>
    </source>
</evidence>
<proteinExistence type="predicted"/>
<keyword evidence="3 5" id="KW-1133">Transmembrane helix</keyword>
<reference evidence="8" key="1">
    <citation type="submission" date="2016-10" db="EMBL/GenBank/DDBJ databases">
        <authorList>
            <person name="de Groot N.N."/>
        </authorList>
    </citation>
    <scope>NUCLEOTIDE SEQUENCE [LARGE SCALE GENOMIC DNA]</scope>
    <source>
        <strain evidence="8">CGMCC 1.10697</strain>
    </source>
</reference>
<dbReference type="AlphaFoldDB" id="A0A1I0VPZ0"/>
<keyword evidence="10" id="KW-1185">Reference proteome</keyword>
<dbReference type="EMBL" id="FOKC01000001">
    <property type="protein sequence ID" value="SFA78097.1"/>
    <property type="molecule type" value="Genomic_DNA"/>
</dbReference>
<dbReference type="Proteomes" id="UP000233565">
    <property type="component" value="Unassembled WGS sequence"/>
</dbReference>
<feature type="domain" description="DUF202" evidence="6">
    <location>
        <begin position="16"/>
        <end position="75"/>
    </location>
</feature>
<dbReference type="STRING" id="748909.SAMN05192575_101352"/>
<dbReference type="InterPro" id="IPR003807">
    <property type="entry name" value="DUF202"/>
</dbReference>
<evidence type="ECO:0000313" key="10">
    <source>
        <dbReference type="Proteomes" id="UP000233565"/>
    </source>
</evidence>